<keyword evidence="3" id="KW-1185">Reference proteome</keyword>
<dbReference type="Proteomes" id="UP000006334">
    <property type="component" value="Unassembled WGS sequence"/>
</dbReference>
<dbReference type="eggNOG" id="COG3182">
    <property type="taxonomic scope" value="Bacteria"/>
</dbReference>
<keyword evidence="1" id="KW-0812">Transmembrane</keyword>
<sequence>MSRIARRLHGYLMLVVGGQMLLWALSGIYMVWVDIYYIHGDHFLKAPSKLSSSPTSDIGFEDALNRVPGATSIVLTTLRGEPVYQLMQGGESILVSGLSGDIVKPLSDKQAAVIAISQINQPYEVESVTLLRETDEKTAVAALARALWQVDFKCLFAPILYTSQDSKNVSNTLLVIMTVGVGSLSRWFDVTSSFLVIVAKGH</sequence>
<name>K6YJQ9_9ALTE</name>
<reference evidence="2 3" key="1">
    <citation type="journal article" date="2017" name="Antonie Van Leeuwenhoek">
        <title>Rhizobium rhizosphaerae sp. nov., a novel species isolated from rice rhizosphere.</title>
        <authorList>
            <person name="Zhao J.J."/>
            <person name="Zhang J."/>
            <person name="Zhang R.J."/>
            <person name="Zhang C.W."/>
            <person name="Yin H.Q."/>
            <person name="Zhang X.X."/>
        </authorList>
    </citation>
    <scope>NUCLEOTIDE SEQUENCE [LARGE SCALE GENOMIC DNA]</scope>
    <source>
        <strain evidence="2 3">E3</strain>
    </source>
</reference>
<evidence type="ECO:0000313" key="3">
    <source>
        <dbReference type="Proteomes" id="UP000006334"/>
    </source>
</evidence>
<proteinExistence type="predicted"/>
<gene>
    <name evidence="2" type="ORF">GLIP_4212</name>
</gene>
<accession>K6YJQ9</accession>
<evidence type="ECO:0000256" key="1">
    <source>
        <dbReference type="SAM" id="Phobius"/>
    </source>
</evidence>
<comment type="caution">
    <text evidence="2">The sequence shown here is derived from an EMBL/GenBank/DDBJ whole genome shotgun (WGS) entry which is preliminary data.</text>
</comment>
<keyword evidence="1" id="KW-0472">Membrane</keyword>
<dbReference type="EMBL" id="BAEN01000076">
    <property type="protein sequence ID" value="GAC16823.1"/>
    <property type="molecule type" value="Genomic_DNA"/>
</dbReference>
<dbReference type="AlphaFoldDB" id="K6YJQ9"/>
<keyword evidence="1" id="KW-1133">Transmembrane helix</keyword>
<dbReference type="STRING" id="1127673.GLIP_4212"/>
<feature type="transmembrane region" description="Helical" evidence="1">
    <location>
        <begin position="12"/>
        <end position="32"/>
    </location>
</feature>
<evidence type="ECO:0000313" key="2">
    <source>
        <dbReference type="EMBL" id="GAC16823.1"/>
    </source>
</evidence>
<protein>
    <submittedName>
        <fullName evidence="2">Uncharacterized protein</fullName>
    </submittedName>
</protein>
<organism evidence="2 3">
    <name type="scientific">Aliiglaciecola lipolytica E3</name>
    <dbReference type="NCBI Taxonomy" id="1127673"/>
    <lineage>
        <taxon>Bacteria</taxon>
        <taxon>Pseudomonadati</taxon>
        <taxon>Pseudomonadota</taxon>
        <taxon>Gammaproteobacteria</taxon>
        <taxon>Alteromonadales</taxon>
        <taxon>Alteromonadaceae</taxon>
        <taxon>Aliiglaciecola</taxon>
    </lineage>
</organism>